<dbReference type="CDD" id="cd01335">
    <property type="entry name" value="Radical_SAM"/>
    <property type="match status" value="1"/>
</dbReference>
<evidence type="ECO:0000256" key="5">
    <source>
        <dbReference type="ARBA" id="ARBA00022485"/>
    </source>
</evidence>
<dbReference type="EC" id="1.97.1.-" evidence="12"/>
<organism evidence="13 14">
    <name type="scientific">Sporanaerobacter acetigenes DSM 13106</name>
    <dbReference type="NCBI Taxonomy" id="1123281"/>
    <lineage>
        <taxon>Bacteria</taxon>
        <taxon>Bacillati</taxon>
        <taxon>Bacillota</taxon>
        <taxon>Tissierellia</taxon>
        <taxon>Tissierellales</taxon>
        <taxon>Sporanaerobacteraceae</taxon>
        <taxon>Sporanaerobacter</taxon>
    </lineage>
</organism>
<dbReference type="EMBL" id="FQXR01000005">
    <property type="protein sequence ID" value="SHH87174.1"/>
    <property type="molecule type" value="Genomic_DNA"/>
</dbReference>
<dbReference type="InterPro" id="IPR001989">
    <property type="entry name" value="Radical_activat_CS"/>
</dbReference>
<name>A0A1M5WIX4_9FIRM</name>
<protein>
    <recommendedName>
        <fullName evidence="4 12">Anaerobic ribonucleoside-triphosphate reductase-activating protein</fullName>
        <ecNumber evidence="12">1.97.1.-</ecNumber>
    </recommendedName>
</protein>
<dbReference type="InterPro" id="IPR012837">
    <property type="entry name" value="NrdG"/>
</dbReference>
<evidence type="ECO:0000256" key="6">
    <source>
        <dbReference type="ARBA" id="ARBA00022691"/>
    </source>
</evidence>
<evidence type="ECO:0000256" key="7">
    <source>
        <dbReference type="ARBA" id="ARBA00022723"/>
    </source>
</evidence>
<dbReference type="Gene3D" id="3.20.20.70">
    <property type="entry name" value="Aldolase class I"/>
    <property type="match status" value="1"/>
</dbReference>
<dbReference type="NCBIfam" id="TIGR02491">
    <property type="entry name" value="NrdG"/>
    <property type="match status" value="1"/>
</dbReference>
<evidence type="ECO:0000256" key="9">
    <source>
        <dbReference type="ARBA" id="ARBA00023004"/>
    </source>
</evidence>
<evidence type="ECO:0000256" key="4">
    <source>
        <dbReference type="ARBA" id="ARBA00014281"/>
    </source>
</evidence>
<comment type="cofactor">
    <cofactor evidence="1">
        <name>[4Fe-4S] cluster</name>
        <dbReference type="ChEBI" id="CHEBI:49883"/>
    </cofactor>
</comment>
<dbReference type="PANTHER" id="PTHR30352:SF2">
    <property type="entry name" value="ANAEROBIC RIBONUCLEOSIDE-TRIPHOSPHATE REDUCTASE-ACTIVATING PROTEIN"/>
    <property type="match status" value="1"/>
</dbReference>
<proteinExistence type="inferred from homology"/>
<dbReference type="SFLD" id="SFLDG01063">
    <property type="entry name" value="activating_enzymes__group_1"/>
    <property type="match status" value="1"/>
</dbReference>
<dbReference type="GO" id="GO:0043365">
    <property type="term" value="F:[formate-C-acetyltransferase]-activating enzyme activity"/>
    <property type="evidence" value="ECO:0007669"/>
    <property type="project" value="InterPro"/>
</dbReference>
<evidence type="ECO:0000256" key="10">
    <source>
        <dbReference type="ARBA" id="ARBA00023014"/>
    </source>
</evidence>
<keyword evidence="7" id="KW-0479">Metal-binding</keyword>
<dbReference type="SFLD" id="SFLDG01066">
    <property type="entry name" value="organic_radical-activating_enz"/>
    <property type="match status" value="1"/>
</dbReference>
<sequence>MSTYLRIAGIEKESIVDGPGIRLTVFSQGCKHHCLGCHNPQTHSFEGGQIIDIENILDMIKKNPLLDGITFSGGDPFEQAESFAVLGGKVKAMGLNVMSYTGYTYEEILEGMDKRPEWKELLYVTDILVDGPFDINKKSMMLKFKGSSNQRIIDVKESLTSNEVVIFD</sequence>
<dbReference type="Pfam" id="PF13353">
    <property type="entry name" value="Fer4_12"/>
    <property type="match status" value="1"/>
</dbReference>
<dbReference type="AlphaFoldDB" id="A0A1M5WIX4"/>
<evidence type="ECO:0000313" key="14">
    <source>
        <dbReference type="Proteomes" id="UP000184389"/>
    </source>
</evidence>
<keyword evidence="10" id="KW-0411">Iron-sulfur</keyword>
<dbReference type="InterPro" id="IPR034457">
    <property type="entry name" value="Organic_radical-activating"/>
</dbReference>
<evidence type="ECO:0000256" key="2">
    <source>
        <dbReference type="ARBA" id="ARBA00003852"/>
    </source>
</evidence>
<comment type="similarity">
    <text evidence="3 12">Belongs to the organic radical-activating enzymes family.</text>
</comment>
<comment type="function">
    <text evidence="2 12">Activation of anaerobic ribonucleoside-triphosphate reductase under anaerobic conditions by generation of an organic free radical, using S-adenosylmethionine and reduced flavodoxin as cosubstrates to produce 5'-deoxy-adenosine.</text>
</comment>
<gene>
    <name evidence="13" type="ORF">SAMN02745180_01249</name>
</gene>
<dbReference type="SUPFAM" id="SSF102114">
    <property type="entry name" value="Radical SAM enzymes"/>
    <property type="match status" value="1"/>
</dbReference>
<dbReference type="Proteomes" id="UP000184389">
    <property type="component" value="Unassembled WGS sequence"/>
</dbReference>
<dbReference type="InterPro" id="IPR013785">
    <property type="entry name" value="Aldolase_TIM"/>
</dbReference>
<dbReference type="InterPro" id="IPR058240">
    <property type="entry name" value="rSAM_sf"/>
</dbReference>
<dbReference type="RefSeq" id="WP_072743935.1">
    <property type="nucleotide sequence ID" value="NZ_FQXR01000005.1"/>
</dbReference>
<dbReference type="STRING" id="1123281.SAMN02745180_01249"/>
<evidence type="ECO:0000256" key="3">
    <source>
        <dbReference type="ARBA" id="ARBA00009777"/>
    </source>
</evidence>
<keyword evidence="8 12" id="KW-0560">Oxidoreductase</keyword>
<dbReference type="PROSITE" id="PS01087">
    <property type="entry name" value="RADICAL_ACTIVATING"/>
    <property type="match status" value="1"/>
</dbReference>
<dbReference type="SFLD" id="SFLDS00029">
    <property type="entry name" value="Radical_SAM"/>
    <property type="match status" value="1"/>
</dbReference>
<keyword evidence="9" id="KW-0408">Iron</keyword>
<dbReference type="PIRSF" id="PIRSF000368">
    <property type="entry name" value="NrdG"/>
    <property type="match status" value="1"/>
</dbReference>
<dbReference type="GO" id="GO:0051539">
    <property type="term" value="F:4 iron, 4 sulfur cluster binding"/>
    <property type="evidence" value="ECO:0007669"/>
    <property type="project" value="UniProtKB-KW"/>
</dbReference>
<evidence type="ECO:0000256" key="8">
    <source>
        <dbReference type="ARBA" id="ARBA00023002"/>
    </source>
</evidence>
<dbReference type="GO" id="GO:0004748">
    <property type="term" value="F:ribonucleoside-diphosphate reductase activity, thioredoxin disulfide as acceptor"/>
    <property type="evidence" value="ECO:0007669"/>
    <property type="project" value="TreeGrafter"/>
</dbReference>
<keyword evidence="6" id="KW-0949">S-adenosyl-L-methionine</keyword>
<keyword evidence="5" id="KW-0004">4Fe-4S</keyword>
<dbReference type="SFLD" id="SFLDF00299">
    <property type="entry name" value="anaerobic_ribonucleoside-triph"/>
    <property type="match status" value="1"/>
</dbReference>
<evidence type="ECO:0000256" key="12">
    <source>
        <dbReference type="PIRNR" id="PIRNR000368"/>
    </source>
</evidence>
<dbReference type="InterPro" id="IPR007197">
    <property type="entry name" value="rSAM"/>
</dbReference>
<evidence type="ECO:0000256" key="1">
    <source>
        <dbReference type="ARBA" id="ARBA00001966"/>
    </source>
</evidence>
<evidence type="ECO:0000313" key="13">
    <source>
        <dbReference type="EMBL" id="SHH87174.1"/>
    </source>
</evidence>
<keyword evidence="14" id="KW-1185">Reference proteome</keyword>
<evidence type="ECO:0000256" key="11">
    <source>
        <dbReference type="ARBA" id="ARBA00047365"/>
    </source>
</evidence>
<comment type="catalytic activity">
    <reaction evidence="11">
        <text>glycyl-[protein] + reduced [flavodoxin] + S-adenosyl-L-methionine = glycin-2-yl radical-[protein] + semiquinone [flavodoxin] + 5'-deoxyadenosine + L-methionine + H(+)</text>
        <dbReference type="Rhea" id="RHEA:61976"/>
        <dbReference type="Rhea" id="RHEA-COMP:10622"/>
        <dbReference type="Rhea" id="RHEA-COMP:14480"/>
        <dbReference type="Rhea" id="RHEA-COMP:15993"/>
        <dbReference type="Rhea" id="RHEA-COMP:15994"/>
        <dbReference type="ChEBI" id="CHEBI:15378"/>
        <dbReference type="ChEBI" id="CHEBI:17319"/>
        <dbReference type="ChEBI" id="CHEBI:29947"/>
        <dbReference type="ChEBI" id="CHEBI:32722"/>
        <dbReference type="ChEBI" id="CHEBI:57618"/>
        <dbReference type="ChEBI" id="CHEBI:57844"/>
        <dbReference type="ChEBI" id="CHEBI:59789"/>
        <dbReference type="ChEBI" id="CHEBI:140311"/>
    </reaction>
</comment>
<reference evidence="13 14" key="1">
    <citation type="submission" date="2016-11" db="EMBL/GenBank/DDBJ databases">
        <authorList>
            <person name="Jaros S."/>
            <person name="Januszkiewicz K."/>
            <person name="Wedrychowicz H."/>
        </authorList>
    </citation>
    <scope>NUCLEOTIDE SEQUENCE [LARGE SCALE GENOMIC DNA]</scope>
    <source>
        <strain evidence="13 14">DSM 13106</strain>
    </source>
</reference>
<dbReference type="OrthoDB" id="9782387at2"/>
<dbReference type="GO" id="GO:0046872">
    <property type="term" value="F:metal ion binding"/>
    <property type="evidence" value="ECO:0007669"/>
    <property type="project" value="UniProtKB-KW"/>
</dbReference>
<dbReference type="PANTHER" id="PTHR30352">
    <property type="entry name" value="PYRUVATE FORMATE-LYASE-ACTIVATING ENZYME"/>
    <property type="match status" value="1"/>
</dbReference>
<accession>A0A1M5WIX4</accession>